<gene>
    <name evidence="2" type="ORF">ACFPN1_01795</name>
</gene>
<accession>A0ABW0SIW9</accession>
<dbReference type="EMBL" id="JBHSNM010000001">
    <property type="protein sequence ID" value="MFC5568797.1"/>
    <property type="molecule type" value="Genomic_DNA"/>
</dbReference>
<reference evidence="3" key="1">
    <citation type="journal article" date="2019" name="Int. J. Syst. Evol. Microbiol.">
        <title>The Global Catalogue of Microorganisms (GCM) 10K type strain sequencing project: providing services to taxonomists for standard genome sequencing and annotation.</title>
        <authorList>
            <consortium name="The Broad Institute Genomics Platform"/>
            <consortium name="The Broad Institute Genome Sequencing Center for Infectious Disease"/>
            <person name="Wu L."/>
            <person name="Ma J."/>
        </authorList>
    </citation>
    <scope>NUCLEOTIDE SEQUENCE [LARGE SCALE GENOMIC DNA]</scope>
    <source>
        <strain evidence="3">KACC 11407</strain>
    </source>
</reference>
<evidence type="ECO:0008006" key="4">
    <source>
        <dbReference type="Google" id="ProtNLM"/>
    </source>
</evidence>
<comment type="caution">
    <text evidence="2">The sequence shown here is derived from an EMBL/GenBank/DDBJ whole genome shotgun (WGS) entry which is preliminary data.</text>
</comment>
<evidence type="ECO:0000313" key="3">
    <source>
        <dbReference type="Proteomes" id="UP001596036"/>
    </source>
</evidence>
<dbReference type="NCBIfam" id="TIGR02913">
    <property type="entry name" value="HAF_rpt"/>
    <property type="match status" value="1"/>
</dbReference>
<dbReference type="Proteomes" id="UP001596036">
    <property type="component" value="Unassembled WGS sequence"/>
</dbReference>
<organism evidence="2 3">
    <name type="scientific">Lysobacter yangpyeongensis</name>
    <dbReference type="NCBI Taxonomy" id="346182"/>
    <lineage>
        <taxon>Bacteria</taxon>
        <taxon>Pseudomonadati</taxon>
        <taxon>Pseudomonadota</taxon>
        <taxon>Gammaproteobacteria</taxon>
        <taxon>Lysobacterales</taxon>
        <taxon>Lysobacteraceae</taxon>
        <taxon>Lysobacter</taxon>
    </lineage>
</organism>
<feature type="chain" id="PRO_5046871782" description="Extracellular repeat, HAF family" evidence="1">
    <location>
        <begin position="24"/>
        <end position="389"/>
    </location>
</feature>
<dbReference type="InterPro" id="IPR014262">
    <property type="entry name" value="HAF_rpt"/>
</dbReference>
<proteinExistence type="predicted"/>
<evidence type="ECO:0000256" key="1">
    <source>
        <dbReference type="SAM" id="SignalP"/>
    </source>
</evidence>
<dbReference type="RefSeq" id="WP_386752475.1">
    <property type="nucleotide sequence ID" value="NZ_JBHSNM010000001.1"/>
</dbReference>
<keyword evidence="1" id="KW-0732">Signal</keyword>
<sequence>MKTLHSAPALALLACLASGSVAAQTHYRVEELGSLDGNNARGNSINDFGVVAGYSTVADNSVRHATAWFFGRTLDLGTLGDPATSNSTVPWPVKALGGPIVGISQTDAPDPNNELWSCFFFFSGPHAANGKACRGFAWERGKLRPLEPLPGGTHSFAAGANNIGEIVGWAENGTVDDSCVAPQKLQFKPVVWGPGRRPVRALPLPEGDTSGAATAINDRGQIVGISGICDMAVGRYSAAHAVLWDRGRTITLGGFDAPYWNTPNAINRNGDVVGFMGTPDDPDGNRLRAFIWMHGAAQVQMIAPLPGDAYASAQGINDARQVVGTSCKEGAVDCRAFLWENGITRDISRQAGYAGVLTSAQDINNTGAITGRAVDAAGVRKAFLGVPLP</sequence>
<feature type="signal peptide" evidence="1">
    <location>
        <begin position="1"/>
        <end position="23"/>
    </location>
</feature>
<evidence type="ECO:0000313" key="2">
    <source>
        <dbReference type="EMBL" id="MFC5568797.1"/>
    </source>
</evidence>
<protein>
    <recommendedName>
        <fullName evidence="4">Extracellular repeat, HAF family</fullName>
    </recommendedName>
</protein>
<dbReference type="PROSITE" id="PS51257">
    <property type="entry name" value="PROKAR_LIPOPROTEIN"/>
    <property type="match status" value="1"/>
</dbReference>
<name>A0ABW0SIW9_9GAMM</name>
<keyword evidence="3" id="KW-1185">Reference proteome</keyword>